<organism evidence="4">
    <name type="scientific">Clostridium botulinum B str. Osaka05</name>
    <dbReference type="NCBI Taxonomy" id="1407017"/>
    <lineage>
        <taxon>Bacteria</taxon>
        <taxon>Bacillati</taxon>
        <taxon>Bacillota</taxon>
        <taxon>Clostridia</taxon>
        <taxon>Eubacteriales</taxon>
        <taxon>Clostridiaceae</taxon>
        <taxon>Clostridium</taxon>
    </lineage>
</organism>
<dbReference type="GO" id="GO:0004222">
    <property type="term" value="F:metalloendopeptidase activity"/>
    <property type="evidence" value="ECO:0007669"/>
    <property type="project" value="TreeGrafter"/>
</dbReference>
<keyword evidence="2" id="KW-0812">Transmembrane</keyword>
<sequence length="293" mass="32650">MKTEKFNKILNYIMAAILITLWGCILFIHGVTGSIAWAVTKLYFAPIGIILLLISVVILIISLIKKKKITQKIISLILSIFLALPILMLFNIFKVEYPANINKITPSITIIWPLNEKTTVGWGGDSINTNIPHAIWSSERWAYDLVMDPANMNSKNLKDYGIYDKDVVAPVSGTIVDAYDDENDIPPNTEDFLSMEGNHVYIKIDKTGTFLLLNHLKKGSVSVKVGDHVKEGQVIGKVGNSGSTSEPHLHIHHQRQDPTKTIHPTFAEGLPLYFKDINGKPMPEKGSVIIPKK</sequence>
<evidence type="ECO:0000256" key="1">
    <source>
        <dbReference type="SAM" id="MobiDB-lite"/>
    </source>
</evidence>
<dbReference type="HOGENOM" id="CLU_082404_0_0_9"/>
<feature type="domain" description="M23ase beta-sheet core" evidence="3">
    <location>
        <begin position="165"/>
        <end position="256"/>
    </location>
</feature>
<evidence type="ECO:0000313" key="4">
    <source>
        <dbReference type="EMBL" id="GAE02146.1"/>
    </source>
</evidence>
<name>A0A0S6U636_CLOBO</name>
<evidence type="ECO:0000256" key="2">
    <source>
        <dbReference type="SAM" id="Phobius"/>
    </source>
</evidence>
<dbReference type="Pfam" id="PF01551">
    <property type="entry name" value="Peptidase_M23"/>
    <property type="match status" value="1"/>
</dbReference>
<dbReference type="EMBL" id="DF384213">
    <property type="protein sequence ID" value="GAE02146.1"/>
    <property type="molecule type" value="Genomic_DNA"/>
</dbReference>
<keyword evidence="2" id="KW-0472">Membrane</keyword>
<dbReference type="PANTHER" id="PTHR21666">
    <property type="entry name" value="PEPTIDASE-RELATED"/>
    <property type="match status" value="1"/>
</dbReference>
<proteinExistence type="predicted"/>
<dbReference type="SUPFAM" id="SSF51261">
    <property type="entry name" value="Duplicated hybrid motif"/>
    <property type="match status" value="1"/>
</dbReference>
<dbReference type="InterPro" id="IPR016047">
    <property type="entry name" value="M23ase_b-sheet_dom"/>
</dbReference>
<keyword evidence="2" id="KW-1133">Transmembrane helix</keyword>
<feature type="region of interest" description="Disordered" evidence="1">
    <location>
        <begin position="239"/>
        <end position="258"/>
    </location>
</feature>
<feature type="transmembrane region" description="Helical" evidence="2">
    <location>
        <begin position="12"/>
        <end position="37"/>
    </location>
</feature>
<reference evidence="4" key="1">
    <citation type="submission" date="2013-10" db="EMBL/GenBank/DDBJ databases">
        <title>Draft genome sequence of Clostridium botulinum type B strain Osaka05.</title>
        <authorList>
            <person name="Sakaguchi Y."/>
            <person name="Hosomi K."/>
            <person name="Uchiyama J."/>
            <person name="Ogura Y."/>
            <person name="Sakaguchi M."/>
            <person name="Kohda T."/>
            <person name="Mukamoto M."/>
            <person name="Misawa N."/>
            <person name="Matsuzaki S."/>
            <person name="Hayashi T."/>
            <person name="Kozaki S."/>
        </authorList>
    </citation>
    <scope>NUCLEOTIDE SEQUENCE</scope>
    <source>
        <strain evidence="4">Osaka05</strain>
    </source>
</reference>
<dbReference type="InterPro" id="IPR011055">
    <property type="entry name" value="Dup_hybrid_motif"/>
</dbReference>
<dbReference type="Proteomes" id="UP000054164">
    <property type="component" value="Unassembled WGS sequence"/>
</dbReference>
<dbReference type="CDD" id="cd12797">
    <property type="entry name" value="M23_peptidase"/>
    <property type="match status" value="1"/>
</dbReference>
<dbReference type="PANTHER" id="PTHR21666:SF285">
    <property type="entry name" value="M23 FAMILY METALLOPEPTIDASE"/>
    <property type="match status" value="1"/>
</dbReference>
<protein>
    <submittedName>
        <fullName evidence="4">Peptidase, M23/M37 family protein</fullName>
    </submittedName>
</protein>
<accession>A0A0S6U636</accession>
<gene>
    <name evidence="4" type="ORF">CBO05C_1836</name>
</gene>
<feature type="transmembrane region" description="Helical" evidence="2">
    <location>
        <begin position="43"/>
        <end position="61"/>
    </location>
</feature>
<evidence type="ECO:0000259" key="3">
    <source>
        <dbReference type="Pfam" id="PF01551"/>
    </source>
</evidence>
<dbReference type="InterPro" id="IPR050570">
    <property type="entry name" value="Cell_wall_metabolism_enzyme"/>
</dbReference>
<dbReference type="Gene3D" id="2.70.70.10">
    <property type="entry name" value="Glucose Permease (Domain IIA)"/>
    <property type="match status" value="1"/>
</dbReference>
<dbReference type="RefSeq" id="WP_030034893.1">
    <property type="nucleotide sequence ID" value="NZ_DF384213.1"/>
</dbReference>
<dbReference type="AlphaFoldDB" id="A0A0S6U636"/>
<feature type="transmembrane region" description="Helical" evidence="2">
    <location>
        <begin position="73"/>
        <end position="93"/>
    </location>
</feature>